<gene>
    <name evidence="1" type="ORF">M8231_02700</name>
</gene>
<name>A0ABY4SSV5_9CAUL</name>
<dbReference type="RefSeq" id="WP_250202189.1">
    <property type="nucleotide sequence ID" value="NZ_CP097649.1"/>
</dbReference>
<proteinExistence type="predicted"/>
<evidence type="ECO:0000313" key="1">
    <source>
        <dbReference type="EMBL" id="URI15918.1"/>
    </source>
</evidence>
<keyword evidence="2" id="KW-1185">Reference proteome</keyword>
<protein>
    <submittedName>
        <fullName evidence="1">Uncharacterized protein</fullName>
    </submittedName>
</protein>
<sequence length="115" mass="12184">MVVQPYVFTRGETVSVALENMDGAEVTDFAAGLKRRDSPFADPKGAVLAYMTAEARQSLGDGLGGGWLLSLTPAQSLALTPGFYALDARLTIGEFVEITDTVTIQIKAGVMESAR</sequence>
<reference evidence="1" key="1">
    <citation type="submission" date="2022-05" db="EMBL/GenBank/DDBJ databases">
        <title>Brevundimonas albigilva TT17 genome sequence.</title>
        <authorList>
            <person name="Lee K."/>
            <person name="Son H."/>
        </authorList>
    </citation>
    <scope>NUCLEOTIDE SEQUENCE</scope>
    <source>
        <strain evidence="1">TT17</strain>
    </source>
</reference>
<dbReference type="Proteomes" id="UP001055429">
    <property type="component" value="Chromosome"/>
</dbReference>
<dbReference type="EMBL" id="CP097649">
    <property type="protein sequence ID" value="URI15918.1"/>
    <property type="molecule type" value="Genomic_DNA"/>
</dbReference>
<organism evidence="1 2">
    <name type="scientific">Brevundimonas albigilva</name>
    <dbReference type="NCBI Taxonomy" id="1312364"/>
    <lineage>
        <taxon>Bacteria</taxon>
        <taxon>Pseudomonadati</taxon>
        <taxon>Pseudomonadota</taxon>
        <taxon>Alphaproteobacteria</taxon>
        <taxon>Caulobacterales</taxon>
        <taxon>Caulobacteraceae</taxon>
        <taxon>Brevundimonas</taxon>
    </lineage>
</organism>
<accession>A0ABY4SSV5</accession>
<evidence type="ECO:0000313" key="2">
    <source>
        <dbReference type="Proteomes" id="UP001055429"/>
    </source>
</evidence>